<evidence type="ECO:0000313" key="3">
    <source>
        <dbReference type="Proteomes" id="UP000050517"/>
    </source>
</evidence>
<dbReference type="Proteomes" id="UP000050517">
    <property type="component" value="Unassembled WGS sequence"/>
</dbReference>
<dbReference type="PATRIC" id="fig|1544416.3.peg.767"/>
<keyword evidence="3" id="KW-1185">Reference proteome</keyword>
<dbReference type="EMBL" id="LKST01000001">
    <property type="protein sequence ID" value="KQB85619.1"/>
    <property type="molecule type" value="Genomic_DNA"/>
</dbReference>
<evidence type="ECO:0000313" key="2">
    <source>
        <dbReference type="EMBL" id="KQB85619.1"/>
    </source>
</evidence>
<dbReference type="AlphaFoldDB" id="A0A0Q0Z7R7"/>
<dbReference type="OrthoDB" id="4417164at2"/>
<protein>
    <submittedName>
        <fullName evidence="2">Uncharacterized protein</fullName>
    </submittedName>
</protein>
<gene>
    <name evidence="2" type="ORF">Cocul_00766</name>
</gene>
<accession>A0A0Q0Z7R7</accession>
<keyword evidence="1" id="KW-0812">Transmembrane</keyword>
<proteinExistence type="predicted"/>
<dbReference type="STRING" id="1544416.Cocul_00766"/>
<name>A0A0Q0Z7R7_9CORY</name>
<sequence>MSPGRMIPALWLRLIVIIAFALWVFFQHMWVVGAVAVALGGITVVQLVAAYRHRE</sequence>
<keyword evidence="1" id="KW-0472">Membrane</keyword>
<reference evidence="2 3" key="1">
    <citation type="submission" date="2015-10" db="EMBL/GenBank/DDBJ databases">
        <title>Corynebacteirum lowii and Corynebacterium oculi species nova, derived from human clinical disease and and emended description of Corynebacterium mastiditis.</title>
        <authorList>
            <person name="Bernard K."/>
            <person name="Pacheco A.L."/>
            <person name="Mcdougall C."/>
            <person name="Burtx T."/>
            <person name="Weibe D."/>
            <person name="Tyler S."/>
            <person name="Olson A.B."/>
            <person name="Cnockaert M."/>
            <person name="Eguchi H."/>
            <person name="Kuwahara T."/>
            <person name="Nakayama-Imaohji H."/>
            <person name="Boudewijins M."/>
            <person name="Van Hoecke F."/>
            <person name="Bernier A.-M."/>
            <person name="Vandamme P."/>
        </authorList>
    </citation>
    <scope>NUCLEOTIDE SEQUENCE [LARGE SCALE GENOMIC DNA]</scope>
    <source>
        <strain evidence="2 3">NML 130210</strain>
    </source>
</reference>
<feature type="transmembrane region" description="Helical" evidence="1">
    <location>
        <begin position="32"/>
        <end position="51"/>
    </location>
</feature>
<evidence type="ECO:0000256" key="1">
    <source>
        <dbReference type="SAM" id="Phobius"/>
    </source>
</evidence>
<keyword evidence="1" id="KW-1133">Transmembrane helix</keyword>
<feature type="transmembrane region" description="Helical" evidence="1">
    <location>
        <begin position="7"/>
        <end position="26"/>
    </location>
</feature>
<organism evidence="2 3">
    <name type="scientific">Corynebacterium oculi</name>
    <dbReference type="NCBI Taxonomy" id="1544416"/>
    <lineage>
        <taxon>Bacteria</taxon>
        <taxon>Bacillati</taxon>
        <taxon>Actinomycetota</taxon>
        <taxon>Actinomycetes</taxon>
        <taxon>Mycobacteriales</taxon>
        <taxon>Corynebacteriaceae</taxon>
        <taxon>Corynebacterium</taxon>
    </lineage>
</organism>
<dbReference type="RefSeq" id="WP_160318484.1">
    <property type="nucleotide sequence ID" value="NZ_LKST01000001.1"/>
</dbReference>
<comment type="caution">
    <text evidence="2">The sequence shown here is derived from an EMBL/GenBank/DDBJ whole genome shotgun (WGS) entry which is preliminary data.</text>
</comment>